<reference evidence="1 2" key="1">
    <citation type="submission" date="2016-10" db="EMBL/GenBank/DDBJ databases">
        <authorList>
            <person name="de Groot N.N."/>
        </authorList>
    </citation>
    <scope>NUCLEOTIDE SEQUENCE [LARGE SCALE GENOMIC DNA]</scope>
    <source>
        <strain evidence="1 2">DSM 43067</strain>
    </source>
</reference>
<dbReference type="InterPro" id="IPR015797">
    <property type="entry name" value="NUDIX_hydrolase-like_dom_sf"/>
</dbReference>
<dbReference type="EMBL" id="FOVH01000001">
    <property type="protein sequence ID" value="SFN26676.1"/>
    <property type="molecule type" value="Genomic_DNA"/>
</dbReference>
<proteinExistence type="predicted"/>
<name>A0A1I4XM02_9ACTN</name>
<dbReference type="InterPro" id="IPR039470">
    <property type="entry name" value="Nuc_deoxyri_tr2"/>
</dbReference>
<sequence length="380" mass="41543">MEGDITVVYAREEPPDHWDAAVFLAGPSPRSPEVASWRPDAVAELRGRWRGGGRLVVFVPEHRHGRYDDYVDQVEWEERCLHLADEVVFWVPREIATMPAFTTNVEWGVWHDSGRVVFGAPPEAPGNRYLLHYAAKFGVPTAADLAGTVTAALARIGAGAARAGGEREVPLLLWREPSFQRWYEGQRAAGNTLTGARVVFRFGVCWALHVRMRVAAEDRVKENEIVIGRPDISAVVLYRRGATLDGTEVVLVREFRSPCADGFVHELPGGSGTGGPAAVALAEVAEETGLALEPGRLRAHRSRQVNATLSAHRAHLFSAEITAAEADRLRASGPHGVAADGERTYVEVTAFGRIRRERLVDAANLGMIAEVLLECADPAW</sequence>
<dbReference type="OrthoDB" id="9805113at2"/>
<dbReference type="GO" id="GO:0016740">
    <property type="term" value="F:transferase activity"/>
    <property type="evidence" value="ECO:0007669"/>
    <property type="project" value="UniProtKB-KW"/>
</dbReference>
<keyword evidence="1" id="KW-0808">Transferase</keyword>
<dbReference type="AlphaFoldDB" id="A0A1I4XM02"/>
<gene>
    <name evidence="1" type="ORF">SAMN04489713_101923</name>
</gene>
<evidence type="ECO:0000313" key="2">
    <source>
        <dbReference type="Proteomes" id="UP000183413"/>
    </source>
</evidence>
<evidence type="ECO:0000313" key="1">
    <source>
        <dbReference type="EMBL" id="SFN26676.1"/>
    </source>
</evidence>
<accession>A0A1I4XM02</accession>
<keyword evidence="2" id="KW-1185">Reference proteome</keyword>
<dbReference type="RefSeq" id="WP_075019962.1">
    <property type="nucleotide sequence ID" value="NZ_FOVH01000001.1"/>
</dbReference>
<dbReference type="Proteomes" id="UP000183413">
    <property type="component" value="Unassembled WGS sequence"/>
</dbReference>
<dbReference type="Pfam" id="PF15891">
    <property type="entry name" value="Nuc_deoxyri_tr2"/>
    <property type="match status" value="1"/>
</dbReference>
<protein>
    <submittedName>
        <fullName evidence="1">Nucleoside 2-deoxyribosyltransferase like</fullName>
    </submittedName>
</protein>
<dbReference type="Gene3D" id="3.40.50.450">
    <property type="match status" value="1"/>
</dbReference>
<dbReference type="eggNOG" id="ENOG5033WG4">
    <property type="taxonomic scope" value="Bacteria"/>
</dbReference>
<organism evidence="1 2">
    <name type="scientific">Actinomadura madurae</name>
    <dbReference type="NCBI Taxonomy" id="1993"/>
    <lineage>
        <taxon>Bacteria</taxon>
        <taxon>Bacillati</taxon>
        <taxon>Actinomycetota</taxon>
        <taxon>Actinomycetes</taxon>
        <taxon>Streptosporangiales</taxon>
        <taxon>Thermomonosporaceae</taxon>
        <taxon>Actinomadura</taxon>
    </lineage>
</organism>
<dbReference type="Gene3D" id="3.90.79.10">
    <property type="entry name" value="Nucleoside Triphosphate Pyrophosphohydrolase"/>
    <property type="match status" value="1"/>
</dbReference>
<dbReference type="SUPFAM" id="SSF55811">
    <property type="entry name" value="Nudix"/>
    <property type="match status" value="1"/>
</dbReference>
<dbReference type="STRING" id="1993.SAMN04489713_101923"/>
<dbReference type="InParanoid" id="A0A1I4XM02"/>